<keyword evidence="3" id="KW-1185">Reference proteome</keyword>
<evidence type="ECO:0000313" key="3">
    <source>
        <dbReference type="Proteomes" id="UP001363010"/>
    </source>
</evidence>
<evidence type="ECO:0000313" key="2">
    <source>
        <dbReference type="EMBL" id="MEJ8822991.1"/>
    </source>
</evidence>
<dbReference type="RefSeq" id="WP_340364021.1">
    <property type="nucleotide sequence ID" value="NZ_JBBKZV010000006.1"/>
</dbReference>
<dbReference type="PANTHER" id="PTHR43796:SF2">
    <property type="entry name" value="CARBOXYNORSPERMIDINE SYNTHASE"/>
    <property type="match status" value="1"/>
</dbReference>
<comment type="caution">
    <text evidence="2">The sequence shown here is derived from an EMBL/GenBank/DDBJ whole genome shotgun (WGS) entry which is preliminary data.</text>
</comment>
<protein>
    <submittedName>
        <fullName evidence="2">Saccharopine dehydrogenase NADP-binding domain-containing protein</fullName>
    </submittedName>
</protein>
<feature type="domain" description="Saccharopine dehydrogenase NADP binding" evidence="1">
    <location>
        <begin position="3"/>
        <end position="126"/>
    </location>
</feature>
<dbReference type="SUPFAM" id="SSF51735">
    <property type="entry name" value="NAD(P)-binding Rossmann-fold domains"/>
    <property type="match status" value="1"/>
</dbReference>
<organism evidence="2 3">
    <name type="scientific">Variovorax humicola</name>
    <dbReference type="NCBI Taxonomy" id="1769758"/>
    <lineage>
        <taxon>Bacteria</taxon>
        <taxon>Pseudomonadati</taxon>
        <taxon>Pseudomonadota</taxon>
        <taxon>Betaproteobacteria</taxon>
        <taxon>Burkholderiales</taxon>
        <taxon>Comamonadaceae</taxon>
        <taxon>Variovorax</taxon>
    </lineage>
</organism>
<sequence>MKVLVLGGYGNFGARICRALKTEPQVELLVAGRSESRAREFARTLGKRATGIAVDVDTGFANTLRALAVELVIHTAGPFQAQGYAIAEATAAAGAHYIDLSDGRRFVCDFPLAMDKVFRSAGRTAISGASTVPALSSAVVGHLCEGWQRIESIDICIAPAQSAPRGGATIAAVLSYCGEKISVWENGQWRARRGWAHPQAVTFARMRPRIGALCDIPDLELFPTHFGVAGRVMFRAALEVKLTQWGFATLATARMARLIPNPSRFARLLTAASPMFDRLGTQLGGMVVRTAGLDAVGRPVHRAWHIAADNDHGPEIPCMAAIVLARRLAAGGNVPVGAHTGTGLLALSEFEPEFAKWGMVIDTIEEA</sequence>
<dbReference type="PANTHER" id="PTHR43796">
    <property type="entry name" value="CARBOXYNORSPERMIDINE SYNTHASE"/>
    <property type="match status" value="1"/>
</dbReference>
<dbReference type="InterPro" id="IPR005097">
    <property type="entry name" value="Sacchrp_dh_NADP-bd"/>
</dbReference>
<accession>A0ABU8VYU6</accession>
<proteinExistence type="predicted"/>
<gene>
    <name evidence="2" type="ORF">WKW80_13270</name>
</gene>
<name>A0ABU8VYU6_9BURK</name>
<dbReference type="EMBL" id="JBBKZV010000006">
    <property type="protein sequence ID" value="MEJ8822991.1"/>
    <property type="molecule type" value="Genomic_DNA"/>
</dbReference>
<dbReference type="Gene3D" id="3.30.360.10">
    <property type="entry name" value="Dihydrodipicolinate Reductase, domain 2"/>
    <property type="match status" value="1"/>
</dbReference>
<dbReference type="Pfam" id="PF03435">
    <property type="entry name" value="Sacchrp_dh_NADP"/>
    <property type="match status" value="1"/>
</dbReference>
<dbReference type="Gene3D" id="3.40.50.720">
    <property type="entry name" value="NAD(P)-binding Rossmann-like Domain"/>
    <property type="match status" value="1"/>
</dbReference>
<dbReference type="InterPro" id="IPR036291">
    <property type="entry name" value="NAD(P)-bd_dom_sf"/>
</dbReference>
<dbReference type="Proteomes" id="UP001363010">
    <property type="component" value="Unassembled WGS sequence"/>
</dbReference>
<evidence type="ECO:0000259" key="1">
    <source>
        <dbReference type="Pfam" id="PF03435"/>
    </source>
</evidence>
<reference evidence="2 3" key="1">
    <citation type="submission" date="2024-03" db="EMBL/GenBank/DDBJ databases">
        <title>Novel species of the genus Variovorax.</title>
        <authorList>
            <person name="Liu Q."/>
            <person name="Xin Y.-H."/>
        </authorList>
    </citation>
    <scope>NUCLEOTIDE SEQUENCE [LARGE SCALE GENOMIC DNA]</scope>
    <source>
        <strain evidence="2 3">KACC 18501</strain>
    </source>
</reference>